<evidence type="ECO:0000313" key="2">
    <source>
        <dbReference type="EMBL" id="QBD80171.1"/>
    </source>
</evidence>
<sequence length="643" mass="71091">MHDPQIAPYGSWKSPVTPELIVSDSIGLGQIALDGSQIYWIENRPAEAGRSAIVCRAADGTISDITPQPFSARTRVHEYGGGSFVVSEGVVYFANFADQRLYRVTAGADPEPITQESAMRYADMVVDSRRGRLICVREDHTNSQSEAVNALASVPLSGGSVGQVLVEGNDFYSSPRLSPDGSRLAWLTWNHPNMPWDGTELWVADLNVDGTLAHAEQVAGGKTESIFQPSWSPDGSLYFISDRTNWWNIYRWRNGQIEALHEQEAEFGVPQWIFGMSTYAFASAQSIICWYTAKGIEHLARLDTTNGQLTPIELPYSTFTNIQASNGYAVFEAASPAEDQTLLQLNLSANKAEVLRQASKVKVKQAYISEPQSIEFPTENGLSAYAYYYPPHNADYQAPEGELPPLLVLSHGGPTAQTVNAFNAGIQFWTSRGFAVIDVNYGGSTAYGRAYRERLRGQWGIVDVDDCVNAAKYLVERGLADGRRLAIRGGSAGGYTTLCALTFRDIFAAGASHFGVSDLMGLLRDTHKFESRYLDGMVGPYPEKADLYYQRSAINFTNKLSCPVIFFQGLEDKVVLPNQAERMVEALKAKKLPVAYVAYEGEQHGFRRAENIKRTLEAELYFYSRIFGFEPADQIEPVAIENL</sequence>
<dbReference type="OrthoDB" id="108903at2"/>
<dbReference type="PANTHER" id="PTHR43056">
    <property type="entry name" value="PEPTIDASE S9 PROLYL OLIGOPEPTIDASE"/>
    <property type="match status" value="1"/>
</dbReference>
<organism evidence="2 3">
    <name type="scientific">Ktedonosporobacter rubrisoli</name>
    <dbReference type="NCBI Taxonomy" id="2509675"/>
    <lineage>
        <taxon>Bacteria</taxon>
        <taxon>Bacillati</taxon>
        <taxon>Chloroflexota</taxon>
        <taxon>Ktedonobacteria</taxon>
        <taxon>Ktedonobacterales</taxon>
        <taxon>Ktedonosporobacteraceae</taxon>
        <taxon>Ktedonosporobacter</taxon>
    </lineage>
</organism>
<dbReference type="InterPro" id="IPR050585">
    <property type="entry name" value="Xaa-Pro_dipeptidyl-ppase/CocE"/>
</dbReference>
<feature type="domain" description="Peptidase S9 prolyl oligopeptidase catalytic" evidence="1">
    <location>
        <begin position="421"/>
        <end position="628"/>
    </location>
</feature>
<proteinExistence type="predicted"/>
<dbReference type="GO" id="GO:0008236">
    <property type="term" value="F:serine-type peptidase activity"/>
    <property type="evidence" value="ECO:0007669"/>
    <property type="project" value="InterPro"/>
</dbReference>
<evidence type="ECO:0000259" key="1">
    <source>
        <dbReference type="Pfam" id="PF00326"/>
    </source>
</evidence>
<dbReference type="KEGG" id="kbs:EPA93_31015"/>
<dbReference type="InterPro" id="IPR011659">
    <property type="entry name" value="WD40"/>
</dbReference>
<dbReference type="Pfam" id="PF00326">
    <property type="entry name" value="Peptidase_S9"/>
    <property type="match status" value="1"/>
</dbReference>
<reference evidence="2 3" key="1">
    <citation type="submission" date="2019-01" db="EMBL/GenBank/DDBJ databases">
        <title>Ktedonosporobacter rubrisoli SCAWS-G2.</title>
        <authorList>
            <person name="Huang Y."/>
            <person name="Yan B."/>
        </authorList>
    </citation>
    <scope>NUCLEOTIDE SEQUENCE [LARGE SCALE GENOMIC DNA]</scope>
    <source>
        <strain evidence="2 3">SCAWS-G2</strain>
    </source>
</reference>
<dbReference type="PANTHER" id="PTHR43056:SF5">
    <property type="entry name" value="PEPTIDASE S9 PROLYL OLIGOPEPTIDASE CATALYTIC DOMAIN-CONTAINING PROTEIN"/>
    <property type="match status" value="1"/>
</dbReference>
<protein>
    <submittedName>
        <fullName evidence="2">S9 family peptidase</fullName>
    </submittedName>
</protein>
<dbReference type="Proteomes" id="UP000290365">
    <property type="component" value="Chromosome"/>
</dbReference>
<dbReference type="Gene3D" id="3.40.50.1820">
    <property type="entry name" value="alpha/beta hydrolase"/>
    <property type="match status" value="1"/>
</dbReference>
<dbReference type="InterPro" id="IPR001375">
    <property type="entry name" value="Peptidase_S9_cat"/>
</dbReference>
<dbReference type="SUPFAM" id="SSF82171">
    <property type="entry name" value="DPP6 N-terminal domain-like"/>
    <property type="match status" value="1"/>
</dbReference>
<dbReference type="SUPFAM" id="SSF53474">
    <property type="entry name" value="alpha/beta-Hydrolases"/>
    <property type="match status" value="1"/>
</dbReference>
<dbReference type="RefSeq" id="WP_129891237.1">
    <property type="nucleotide sequence ID" value="NZ_CP035758.1"/>
</dbReference>
<dbReference type="GO" id="GO:0006508">
    <property type="term" value="P:proteolysis"/>
    <property type="evidence" value="ECO:0007669"/>
    <property type="project" value="InterPro"/>
</dbReference>
<dbReference type="Pfam" id="PF07676">
    <property type="entry name" value="PD40"/>
    <property type="match status" value="2"/>
</dbReference>
<keyword evidence="3" id="KW-1185">Reference proteome</keyword>
<evidence type="ECO:0000313" key="3">
    <source>
        <dbReference type="Proteomes" id="UP000290365"/>
    </source>
</evidence>
<accession>A0A4V0YZL8</accession>
<dbReference type="Gene3D" id="2.120.10.30">
    <property type="entry name" value="TolB, C-terminal domain"/>
    <property type="match status" value="1"/>
</dbReference>
<name>A0A4V0YZL8_KTERU</name>
<dbReference type="EMBL" id="CP035758">
    <property type="protein sequence ID" value="QBD80171.1"/>
    <property type="molecule type" value="Genomic_DNA"/>
</dbReference>
<dbReference type="InterPro" id="IPR029058">
    <property type="entry name" value="AB_hydrolase_fold"/>
</dbReference>
<dbReference type="InterPro" id="IPR011042">
    <property type="entry name" value="6-blade_b-propeller_TolB-like"/>
</dbReference>
<gene>
    <name evidence="2" type="ORF">EPA93_31015</name>
</gene>
<dbReference type="AlphaFoldDB" id="A0A4V0YZL8"/>